<dbReference type="SMART" id="SM00360">
    <property type="entry name" value="RRM"/>
    <property type="match status" value="1"/>
</dbReference>
<sequence>MQVEGTEECQRIPLPTRHPDLTPPSLADVLVVPSQNFHKKFYAGITMDGVQQHGFHSAMGEEARLTIPAAQITKQRIKYKQHMVQAQMNPVYTQHAQNGEEGGATVLATAYHGAQPGQPPLHLRKATDPLVDATIIDHNATSSVETQTVHRVSTGNLHAFHAGNIVMQTDLEAENAGKNIAVVTSASTSGPQPKTEMPKRLHVSNIPFRFRDNDLRAMFGQHGNILDVEIIFNERGSKGFGFVTFATSADADRAREALNGTMVEGRKIEVNNATARSQTKKNPQAIANAAVLKGAALTRNRVAAAAAAAAAARGAYTAAALRGPTPLTAAGAGALQGYVPTIYHQDPYLAFAADRYQVSTMSACNKHVAAAASKLPLFSFPAGEPSAFNMGKGLINLPGAGYASYAHAAAAAAAAAARSPYAVATQPAVTGAYTLGYSTDPYLAGGTIGPVAGYTAAMYRGAYNRFAPY</sequence>
<evidence type="ECO:0000256" key="3">
    <source>
        <dbReference type="ARBA" id="ARBA00023242"/>
    </source>
</evidence>
<keyword evidence="7" id="KW-1185">Reference proteome</keyword>
<dbReference type="InterPro" id="IPR035979">
    <property type="entry name" value="RBD_domain_sf"/>
</dbReference>
<dbReference type="InterPro" id="IPR047131">
    <property type="entry name" value="RBFOX1-like"/>
</dbReference>
<feature type="domain" description="RRM" evidence="6">
    <location>
        <begin position="199"/>
        <end position="275"/>
    </location>
</feature>
<dbReference type="Gene3D" id="3.30.70.330">
    <property type="match status" value="1"/>
</dbReference>
<dbReference type="GeneID" id="106821586"/>
<name>A0ABM1FBX2_PRICU</name>
<comment type="subcellular location">
    <subcellularLocation>
        <location evidence="1">Nucleus</location>
    </subcellularLocation>
</comment>
<evidence type="ECO:0000256" key="1">
    <source>
        <dbReference type="ARBA" id="ARBA00004123"/>
    </source>
</evidence>
<dbReference type="Pfam" id="PF00076">
    <property type="entry name" value="RRM_1"/>
    <property type="match status" value="1"/>
</dbReference>
<evidence type="ECO:0000313" key="8">
    <source>
        <dbReference type="RefSeq" id="XP_014681943.1"/>
    </source>
</evidence>
<keyword evidence="3" id="KW-0539">Nucleus</keyword>
<evidence type="ECO:0000313" key="7">
    <source>
        <dbReference type="Proteomes" id="UP000695022"/>
    </source>
</evidence>
<evidence type="ECO:0000256" key="2">
    <source>
        <dbReference type="ARBA" id="ARBA00022884"/>
    </source>
</evidence>
<dbReference type="PANTHER" id="PTHR15597">
    <property type="entry name" value="ATAXIN 2-BINDING PROTEIN 1-RELATED"/>
    <property type="match status" value="1"/>
</dbReference>
<organism evidence="7 8">
    <name type="scientific">Priapulus caudatus</name>
    <name type="common">Priapulid worm</name>
    <dbReference type="NCBI Taxonomy" id="37621"/>
    <lineage>
        <taxon>Eukaryota</taxon>
        <taxon>Metazoa</taxon>
        <taxon>Ecdysozoa</taxon>
        <taxon>Scalidophora</taxon>
        <taxon>Priapulida</taxon>
        <taxon>Priapulimorpha</taxon>
        <taxon>Priapulimorphida</taxon>
        <taxon>Priapulidae</taxon>
        <taxon>Priapulus</taxon>
    </lineage>
</organism>
<dbReference type="CDD" id="cd12407">
    <property type="entry name" value="RRM_FOX1_like"/>
    <property type="match status" value="1"/>
</dbReference>
<protein>
    <submittedName>
        <fullName evidence="8">RNA binding protein fox-1 homolog 2-like isoform X1</fullName>
    </submittedName>
</protein>
<gene>
    <name evidence="8" type="primary">LOC106821586</name>
</gene>
<accession>A0ABM1FBX2</accession>
<dbReference type="SUPFAM" id="SSF54928">
    <property type="entry name" value="RNA-binding domain, RBD"/>
    <property type="match status" value="1"/>
</dbReference>
<dbReference type="RefSeq" id="XP_014681943.1">
    <property type="nucleotide sequence ID" value="XM_014826457.1"/>
</dbReference>
<evidence type="ECO:0000256" key="4">
    <source>
        <dbReference type="PROSITE-ProRule" id="PRU00176"/>
    </source>
</evidence>
<feature type="region of interest" description="Disordered" evidence="5">
    <location>
        <begin position="1"/>
        <end position="20"/>
    </location>
</feature>
<proteinExistence type="predicted"/>
<dbReference type="PROSITE" id="PS50102">
    <property type="entry name" value="RRM"/>
    <property type="match status" value="1"/>
</dbReference>
<dbReference type="InterPro" id="IPR034237">
    <property type="entry name" value="FOX1_RRM"/>
</dbReference>
<dbReference type="InterPro" id="IPR000504">
    <property type="entry name" value="RRM_dom"/>
</dbReference>
<keyword evidence="2 4" id="KW-0694">RNA-binding</keyword>
<dbReference type="Proteomes" id="UP000695022">
    <property type="component" value="Unplaced"/>
</dbReference>
<reference evidence="8" key="1">
    <citation type="submission" date="2025-08" db="UniProtKB">
        <authorList>
            <consortium name="RefSeq"/>
        </authorList>
    </citation>
    <scope>IDENTIFICATION</scope>
</reference>
<dbReference type="PANTHER" id="PTHR15597:SF22">
    <property type="entry name" value="RNA-BINDING FOX PROTEIN 1, ISOFORM H"/>
    <property type="match status" value="1"/>
</dbReference>
<evidence type="ECO:0000256" key="5">
    <source>
        <dbReference type="SAM" id="MobiDB-lite"/>
    </source>
</evidence>
<evidence type="ECO:0000259" key="6">
    <source>
        <dbReference type="PROSITE" id="PS50102"/>
    </source>
</evidence>
<dbReference type="InterPro" id="IPR012677">
    <property type="entry name" value="Nucleotide-bd_a/b_plait_sf"/>
</dbReference>